<dbReference type="RefSeq" id="WP_270005039.1">
    <property type="nucleotide sequence ID" value="NZ_JAPFGC010000002.1"/>
</dbReference>
<reference evidence="1" key="1">
    <citation type="submission" date="2022-11" db="EMBL/GenBank/DDBJ databases">
        <title>Refractory cell wall polysaccharides provide important carbon source for microbial heterotrophs in the hadal ocean.</title>
        <authorList>
            <person name="Zhu X."/>
        </authorList>
    </citation>
    <scope>NUCLEOTIDE SEQUENCE</scope>
    <source>
        <strain evidence="1">MTRN7</strain>
    </source>
</reference>
<gene>
    <name evidence="1" type="ORF">OOZ35_02785</name>
</gene>
<name>A0ABT4RXQ1_9FLAO</name>
<keyword evidence="2" id="KW-1185">Reference proteome</keyword>
<sequence length="639" mass="74132">MKQELIKLIGFRIKYLILLVCIVACRQSNKEQNVSIQEVETVQDSIKTKTSIDDTNGIETYDDNFFTVSEDFSGEYQLLDGITYFSNSEENKYYKSAIIFKKLSDTDYGYYYVDKIKDVSPIGYHGVIRQLKGKFYNLGIKENDSHTNSLFIQSEVKLITKGNILGMISFGGNFKKFMWFKKMEPEDQHHISLQKTLALGKSDYQKFITEYQQAKNYENPVFSQSINLEEFPELTQQFFQKLQQFKDLNKESIKHEDFEAILSSLKTKTLPVIESTNFDDFIEAEDFKNLDYKALSLDKIYPYFNEEGYNFRAISAYKLDISNQFYTLVVTIKKGDHEMESQLINYDLNGRILDFKLVSYDEIAEGLSAIQSKITKDTVNRHHFFYEDEGFEEDYFQILENGNLGEIKAKNTVEIQNMPLVHHALHHLKLNLFNVKTNFLITKTHPNQPENRIVIIPEIEEEIEGFLALHTHILIINERLGTIKAKYFESSKTNQWISDAIRLDQIEIETTTYQLSDSVNAFGITAHYFGASKANPYYNKTLSLFVQSENKLKKVLKNFSVEQITGEWNDACDGKDVAVRRSLAMSEVTSQDFYDIIARQETATTTLFMNDLDECDEKETSNNQTVILKFNGLEYQMVN</sequence>
<evidence type="ECO:0000313" key="2">
    <source>
        <dbReference type="Proteomes" id="UP001149142"/>
    </source>
</evidence>
<organism evidence="1 2">
    <name type="scientific">Mesoflavibacter profundi</name>
    <dbReference type="NCBI Taxonomy" id="2708110"/>
    <lineage>
        <taxon>Bacteria</taxon>
        <taxon>Pseudomonadati</taxon>
        <taxon>Bacteroidota</taxon>
        <taxon>Flavobacteriia</taxon>
        <taxon>Flavobacteriales</taxon>
        <taxon>Flavobacteriaceae</taxon>
        <taxon>Mesoflavibacter</taxon>
    </lineage>
</organism>
<dbReference type="Proteomes" id="UP001149142">
    <property type="component" value="Unassembled WGS sequence"/>
</dbReference>
<comment type="caution">
    <text evidence="1">The sequence shown here is derived from an EMBL/GenBank/DDBJ whole genome shotgun (WGS) entry which is preliminary data.</text>
</comment>
<evidence type="ECO:0000313" key="1">
    <source>
        <dbReference type="EMBL" id="MDA0176413.1"/>
    </source>
</evidence>
<evidence type="ECO:0008006" key="3">
    <source>
        <dbReference type="Google" id="ProtNLM"/>
    </source>
</evidence>
<proteinExistence type="predicted"/>
<protein>
    <recommendedName>
        <fullName evidence="3">Lipoprotein</fullName>
    </recommendedName>
</protein>
<accession>A0ABT4RXQ1</accession>
<dbReference type="EMBL" id="JAPFGC010000002">
    <property type="protein sequence ID" value="MDA0176413.1"/>
    <property type="molecule type" value="Genomic_DNA"/>
</dbReference>